<dbReference type="Pfam" id="PF24764">
    <property type="entry name" value="rva_4"/>
    <property type="match status" value="1"/>
</dbReference>
<dbReference type="EMBL" id="ML211318">
    <property type="protein sequence ID" value="TFK84419.1"/>
    <property type="molecule type" value="Genomic_DNA"/>
</dbReference>
<dbReference type="STRING" id="1314778.A0A5C3P5Y3"/>
<sequence>MRNHKTIDRRVYSVPYPNYLWHIDGHHKLIRWGIVIHGGADGYDRMVSALVYCNLREIQAEFFD</sequence>
<dbReference type="InterPro" id="IPR058913">
    <property type="entry name" value="Integrase_dom_put"/>
</dbReference>
<feature type="domain" description="Integrase core" evidence="1">
    <location>
        <begin position="11"/>
        <end position="50"/>
    </location>
</feature>
<evidence type="ECO:0000313" key="2">
    <source>
        <dbReference type="EMBL" id="TFK84419.1"/>
    </source>
</evidence>
<dbReference type="PANTHER" id="PTHR46791">
    <property type="entry name" value="EXPRESSED PROTEIN"/>
    <property type="match status" value="1"/>
</dbReference>
<name>A0A5C3P5Y3_9APHY</name>
<evidence type="ECO:0000313" key="3">
    <source>
        <dbReference type="Proteomes" id="UP000308197"/>
    </source>
</evidence>
<organism evidence="2 3">
    <name type="scientific">Polyporus arcularius HHB13444</name>
    <dbReference type="NCBI Taxonomy" id="1314778"/>
    <lineage>
        <taxon>Eukaryota</taxon>
        <taxon>Fungi</taxon>
        <taxon>Dikarya</taxon>
        <taxon>Basidiomycota</taxon>
        <taxon>Agaricomycotina</taxon>
        <taxon>Agaricomycetes</taxon>
        <taxon>Polyporales</taxon>
        <taxon>Polyporaceae</taxon>
        <taxon>Polyporus</taxon>
    </lineage>
</organism>
<protein>
    <recommendedName>
        <fullName evidence="1">Integrase core domain-containing protein</fullName>
    </recommendedName>
</protein>
<gene>
    <name evidence="2" type="ORF">K466DRAFT_553601</name>
</gene>
<dbReference type="Proteomes" id="UP000308197">
    <property type="component" value="Unassembled WGS sequence"/>
</dbReference>
<dbReference type="InParanoid" id="A0A5C3P5Y3"/>
<keyword evidence="3" id="KW-1185">Reference proteome</keyword>
<evidence type="ECO:0000259" key="1">
    <source>
        <dbReference type="Pfam" id="PF24764"/>
    </source>
</evidence>
<reference evidence="2 3" key="1">
    <citation type="journal article" date="2019" name="Nat. Ecol. Evol.">
        <title>Megaphylogeny resolves global patterns of mushroom evolution.</title>
        <authorList>
            <person name="Varga T."/>
            <person name="Krizsan K."/>
            <person name="Foldi C."/>
            <person name="Dima B."/>
            <person name="Sanchez-Garcia M."/>
            <person name="Sanchez-Ramirez S."/>
            <person name="Szollosi G.J."/>
            <person name="Szarkandi J.G."/>
            <person name="Papp V."/>
            <person name="Albert L."/>
            <person name="Andreopoulos W."/>
            <person name="Angelini C."/>
            <person name="Antonin V."/>
            <person name="Barry K.W."/>
            <person name="Bougher N.L."/>
            <person name="Buchanan P."/>
            <person name="Buyck B."/>
            <person name="Bense V."/>
            <person name="Catcheside P."/>
            <person name="Chovatia M."/>
            <person name="Cooper J."/>
            <person name="Damon W."/>
            <person name="Desjardin D."/>
            <person name="Finy P."/>
            <person name="Geml J."/>
            <person name="Haridas S."/>
            <person name="Hughes K."/>
            <person name="Justo A."/>
            <person name="Karasinski D."/>
            <person name="Kautmanova I."/>
            <person name="Kiss B."/>
            <person name="Kocsube S."/>
            <person name="Kotiranta H."/>
            <person name="LaButti K.M."/>
            <person name="Lechner B.E."/>
            <person name="Liimatainen K."/>
            <person name="Lipzen A."/>
            <person name="Lukacs Z."/>
            <person name="Mihaltcheva S."/>
            <person name="Morgado L.N."/>
            <person name="Niskanen T."/>
            <person name="Noordeloos M.E."/>
            <person name="Ohm R.A."/>
            <person name="Ortiz-Santana B."/>
            <person name="Ovrebo C."/>
            <person name="Racz N."/>
            <person name="Riley R."/>
            <person name="Savchenko A."/>
            <person name="Shiryaev A."/>
            <person name="Soop K."/>
            <person name="Spirin V."/>
            <person name="Szebenyi C."/>
            <person name="Tomsovsky M."/>
            <person name="Tulloss R.E."/>
            <person name="Uehling J."/>
            <person name="Grigoriev I.V."/>
            <person name="Vagvolgyi C."/>
            <person name="Papp T."/>
            <person name="Martin F.M."/>
            <person name="Miettinen O."/>
            <person name="Hibbett D.S."/>
            <person name="Nagy L.G."/>
        </authorList>
    </citation>
    <scope>NUCLEOTIDE SEQUENCE [LARGE SCALE GENOMIC DNA]</scope>
    <source>
        <strain evidence="2 3">HHB13444</strain>
    </source>
</reference>
<accession>A0A5C3P5Y3</accession>
<dbReference type="AlphaFoldDB" id="A0A5C3P5Y3"/>
<proteinExistence type="predicted"/>
<dbReference type="PANTHER" id="PTHR46791:SF5">
    <property type="entry name" value="CLR5 DOMAIN-CONTAINING PROTEIN-RELATED"/>
    <property type="match status" value="1"/>
</dbReference>